<protein>
    <submittedName>
        <fullName evidence="1">Unnamed protein product</fullName>
    </submittedName>
</protein>
<reference evidence="1" key="1">
    <citation type="submission" date="2023-04" db="EMBL/GenBank/DDBJ databases">
        <title>Candida boidinii NBRC 1967.</title>
        <authorList>
            <person name="Ichikawa N."/>
            <person name="Sato H."/>
            <person name="Tonouchi N."/>
        </authorList>
    </citation>
    <scope>NUCLEOTIDE SEQUENCE</scope>
    <source>
        <strain evidence="1">NBRC 1967</strain>
    </source>
</reference>
<keyword evidence="2" id="KW-1185">Reference proteome</keyword>
<dbReference type="Proteomes" id="UP001165101">
    <property type="component" value="Unassembled WGS sequence"/>
</dbReference>
<name>A0ACB5TXU9_CANBO</name>
<evidence type="ECO:0000313" key="1">
    <source>
        <dbReference type="EMBL" id="GME97022.1"/>
    </source>
</evidence>
<proteinExistence type="predicted"/>
<sequence>MYTIEYPPNHIFEVFSIDWEWNQEHKTISNFPKEVMDIVMKYLPKKSILALMSTCRDLHRTCISYLFQNHKMRFSYEYRKDNIFHSTNFTEFPRIVDTIDRYPESIIFIKDLELYSAQDYSKTHLEHTASKLKMFFRKAYSDNYNGLLSEAKFYNTLPTMNNIQSLKICITNHKTLHKLSTSLPQNLYYLMIDLKLDASADMELNSLKPLTLSISPINIILLKITNKGRKPMIFGAEKSLKTISFLFADIEFNGYEDHEQDEIRYQLHKII</sequence>
<accession>A0ACB5TXU9</accession>
<evidence type="ECO:0000313" key="2">
    <source>
        <dbReference type="Proteomes" id="UP001165101"/>
    </source>
</evidence>
<dbReference type="EMBL" id="BSXV01002896">
    <property type="protein sequence ID" value="GME97022.1"/>
    <property type="molecule type" value="Genomic_DNA"/>
</dbReference>
<gene>
    <name evidence="1" type="ORF">Cboi01_000447300</name>
</gene>
<organism evidence="1 2">
    <name type="scientific">Candida boidinii</name>
    <name type="common">Yeast</name>
    <dbReference type="NCBI Taxonomy" id="5477"/>
    <lineage>
        <taxon>Eukaryota</taxon>
        <taxon>Fungi</taxon>
        <taxon>Dikarya</taxon>
        <taxon>Ascomycota</taxon>
        <taxon>Saccharomycotina</taxon>
        <taxon>Pichiomycetes</taxon>
        <taxon>Pichiales</taxon>
        <taxon>Pichiaceae</taxon>
        <taxon>Ogataea</taxon>
        <taxon>Ogataea/Candida clade</taxon>
    </lineage>
</organism>
<comment type="caution">
    <text evidence="1">The sequence shown here is derived from an EMBL/GenBank/DDBJ whole genome shotgun (WGS) entry which is preliminary data.</text>
</comment>